<protein>
    <submittedName>
        <fullName evidence="1">Uncharacterized protein</fullName>
    </submittedName>
</protein>
<organism evidence="1 2">
    <name type="scientific">Candidatus Roizmanbacteria bacterium CG23_combo_of_CG06-09_8_20_14_all_35_49</name>
    <dbReference type="NCBI Taxonomy" id="1974863"/>
    <lineage>
        <taxon>Bacteria</taxon>
        <taxon>Candidatus Roizmaniibacteriota</taxon>
    </lineage>
</organism>
<name>A0A2G9Y8H0_9BACT</name>
<proteinExistence type="predicted"/>
<comment type="caution">
    <text evidence="1">The sequence shown here is derived from an EMBL/GenBank/DDBJ whole genome shotgun (WGS) entry which is preliminary data.</text>
</comment>
<dbReference type="InterPro" id="IPR036890">
    <property type="entry name" value="HATPase_C_sf"/>
</dbReference>
<feature type="non-terminal residue" evidence="1">
    <location>
        <position position="252"/>
    </location>
</feature>
<dbReference type="AlphaFoldDB" id="A0A2G9Y8H0"/>
<sequence length="252" mass="28809">MNTENLEFEEKFDPALISALYKNFKDPIQAILEITDNAIDDLIPQKQMIITVEIEKDSICIVNKGGNGMGPIELSAFFIWGRSNKRGKLGRYGQGGKAAMGYLGKSWRIRSTKASESEEYSIEELDWDDRSGGLKKYIPKIGKTTFIEEGLVQIDVWKLKRKINKKELKKILSKIYRPLLLSKKIEIISDGNVTPHEFPLERPEERFVFKINGFSMEGWLSVLKDGSNERGGIRCYSFGRLIAEKEFFGQKD</sequence>
<evidence type="ECO:0000313" key="2">
    <source>
        <dbReference type="Proteomes" id="UP000231025"/>
    </source>
</evidence>
<evidence type="ECO:0000313" key="1">
    <source>
        <dbReference type="EMBL" id="PIP15033.1"/>
    </source>
</evidence>
<accession>A0A2G9Y8H0</accession>
<dbReference type="Gene3D" id="3.30.565.10">
    <property type="entry name" value="Histidine kinase-like ATPase, C-terminal domain"/>
    <property type="match status" value="1"/>
</dbReference>
<dbReference type="Proteomes" id="UP000231025">
    <property type="component" value="Unassembled WGS sequence"/>
</dbReference>
<gene>
    <name evidence="1" type="ORF">COX47_01890</name>
</gene>
<dbReference type="EMBL" id="PCRE01000028">
    <property type="protein sequence ID" value="PIP15033.1"/>
    <property type="molecule type" value="Genomic_DNA"/>
</dbReference>
<dbReference type="Pfam" id="PF13589">
    <property type="entry name" value="HATPase_c_3"/>
    <property type="match status" value="1"/>
</dbReference>
<reference evidence="1 2" key="1">
    <citation type="submission" date="2017-09" db="EMBL/GenBank/DDBJ databases">
        <title>Depth-based differentiation of microbial function through sediment-hosted aquifers and enrichment of novel symbionts in the deep terrestrial subsurface.</title>
        <authorList>
            <person name="Probst A.J."/>
            <person name="Ladd B."/>
            <person name="Jarett J.K."/>
            <person name="Geller-Mcgrath D.E."/>
            <person name="Sieber C.M."/>
            <person name="Emerson J.B."/>
            <person name="Anantharaman K."/>
            <person name="Thomas B.C."/>
            <person name="Malmstrom R."/>
            <person name="Stieglmeier M."/>
            <person name="Klingl A."/>
            <person name="Woyke T."/>
            <person name="Ryan C.M."/>
            <person name="Banfield J.F."/>
        </authorList>
    </citation>
    <scope>NUCLEOTIDE SEQUENCE [LARGE SCALE GENOMIC DNA]</scope>
    <source>
        <strain evidence="1">CG23_combo_of_CG06-09_8_20_14_all_35_49</strain>
    </source>
</reference>
<dbReference type="SUPFAM" id="SSF55874">
    <property type="entry name" value="ATPase domain of HSP90 chaperone/DNA topoisomerase II/histidine kinase"/>
    <property type="match status" value="1"/>
</dbReference>